<dbReference type="PANTHER" id="PTHR46889">
    <property type="entry name" value="TRANSPOSASE INSF FOR INSERTION SEQUENCE IS3B-RELATED"/>
    <property type="match status" value="1"/>
</dbReference>
<feature type="domain" description="Integrase catalytic" evidence="1">
    <location>
        <begin position="71"/>
        <end position="204"/>
    </location>
</feature>
<dbReference type="EMBL" id="PFUO01000114">
    <property type="protein sequence ID" value="PJB16134.1"/>
    <property type="molecule type" value="Genomic_DNA"/>
</dbReference>
<accession>A0A2M8AFA0</accession>
<dbReference type="InterPro" id="IPR050900">
    <property type="entry name" value="Transposase_IS3/IS150/IS904"/>
</dbReference>
<dbReference type="AlphaFoldDB" id="A0A2M8AFA0"/>
<dbReference type="SUPFAM" id="SSF53098">
    <property type="entry name" value="Ribonuclease H-like"/>
    <property type="match status" value="1"/>
</dbReference>
<feature type="non-terminal residue" evidence="2">
    <location>
        <position position="204"/>
    </location>
</feature>
<dbReference type="InterPro" id="IPR036397">
    <property type="entry name" value="RNaseH_sf"/>
</dbReference>
<organism evidence="2 3">
    <name type="scientific">Candidatus Falkowbacteria bacterium CG_4_9_14_3_um_filter_38_19</name>
    <dbReference type="NCBI Taxonomy" id="1974559"/>
    <lineage>
        <taxon>Bacteria</taxon>
        <taxon>Candidatus Falkowiibacteriota</taxon>
    </lineage>
</organism>
<dbReference type="Proteomes" id="UP000230611">
    <property type="component" value="Unassembled WGS sequence"/>
</dbReference>
<dbReference type="InterPro" id="IPR001584">
    <property type="entry name" value="Integrase_cat-core"/>
</dbReference>
<evidence type="ECO:0000313" key="2">
    <source>
        <dbReference type="EMBL" id="PJB16134.1"/>
    </source>
</evidence>
<dbReference type="Pfam" id="PF13276">
    <property type="entry name" value="HTH_21"/>
    <property type="match status" value="1"/>
</dbReference>
<dbReference type="InterPro" id="IPR048020">
    <property type="entry name" value="Transpos_IS3"/>
</dbReference>
<dbReference type="PROSITE" id="PS50994">
    <property type="entry name" value="INTEGRASE"/>
    <property type="match status" value="1"/>
</dbReference>
<dbReference type="Pfam" id="PF00665">
    <property type="entry name" value="rve"/>
    <property type="match status" value="1"/>
</dbReference>
<dbReference type="InterPro" id="IPR012337">
    <property type="entry name" value="RNaseH-like_sf"/>
</dbReference>
<comment type="caution">
    <text evidence="2">The sequence shown here is derived from an EMBL/GenBank/DDBJ whole genome shotgun (WGS) entry which is preliminary data.</text>
</comment>
<gene>
    <name evidence="2" type="ORF">CO116_02555</name>
</gene>
<dbReference type="Gene3D" id="3.30.420.10">
    <property type="entry name" value="Ribonuclease H-like superfamily/Ribonuclease H"/>
    <property type="match status" value="1"/>
</dbReference>
<reference evidence="3" key="1">
    <citation type="submission" date="2017-09" db="EMBL/GenBank/DDBJ databases">
        <title>Depth-based differentiation of microbial function through sediment-hosted aquifers and enrichment of novel symbionts in the deep terrestrial subsurface.</title>
        <authorList>
            <person name="Probst A.J."/>
            <person name="Ladd B."/>
            <person name="Jarett J.K."/>
            <person name="Geller-Mcgrath D.E."/>
            <person name="Sieber C.M.K."/>
            <person name="Emerson J.B."/>
            <person name="Anantharaman K."/>
            <person name="Thomas B.C."/>
            <person name="Malmstrom R."/>
            <person name="Stieglmeier M."/>
            <person name="Klingl A."/>
            <person name="Woyke T."/>
            <person name="Ryan C.M."/>
            <person name="Banfield J.F."/>
        </authorList>
    </citation>
    <scope>NUCLEOTIDE SEQUENCE [LARGE SCALE GENOMIC DNA]</scope>
</reference>
<dbReference type="GO" id="GO:0003676">
    <property type="term" value="F:nucleic acid binding"/>
    <property type="evidence" value="ECO:0007669"/>
    <property type="project" value="InterPro"/>
</dbReference>
<dbReference type="InterPro" id="IPR025948">
    <property type="entry name" value="HTH-like_dom"/>
</dbReference>
<dbReference type="GO" id="GO:0015074">
    <property type="term" value="P:DNA integration"/>
    <property type="evidence" value="ECO:0007669"/>
    <property type="project" value="InterPro"/>
</dbReference>
<sequence length="204" mass="24124">MNLIDQQFMKTPFYGSPRMSWVLRKRGYAVNHKRVARLMQLMGISAIYPKPHTSQPNPEHKIYPYLLRNLAITYPNQVWCADITYIRMARGFLYLFAILDWYSRYVIAWELSNTLDNAFCLDGLKSALTKVKPEIFNTDQGSQFSSATFTKVLSENNIQISMDGRGRAYDNIFIERLWRTVKYEEVYLHDYQNGLEAYRRLDKY</sequence>
<evidence type="ECO:0000313" key="3">
    <source>
        <dbReference type="Proteomes" id="UP000230611"/>
    </source>
</evidence>
<dbReference type="PANTHER" id="PTHR46889:SF7">
    <property type="entry name" value="TRANSPOSASE FOR INSERTION SEQUENCE ELEMENT IS904"/>
    <property type="match status" value="1"/>
</dbReference>
<dbReference type="NCBIfam" id="NF033516">
    <property type="entry name" value="transpos_IS3"/>
    <property type="match status" value="1"/>
</dbReference>
<proteinExistence type="predicted"/>
<name>A0A2M8AFA0_9BACT</name>
<protein>
    <submittedName>
        <fullName evidence="2">IS3 family transposase</fullName>
    </submittedName>
</protein>
<evidence type="ECO:0000259" key="1">
    <source>
        <dbReference type="PROSITE" id="PS50994"/>
    </source>
</evidence>